<feature type="domain" description="DUF6598" evidence="2">
    <location>
        <begin position="1"/>
        <end position="203"/>
    </location>
</feature>
<dbReference type="InterPro" id="IPR046533">
    <property type="entry name" value="DUF6598"/>
</dbReference>
<evidence type="ECO:0000256" key="1">
    <source>
        <dbReference type="SAM" id="Phobius"/>
    </source>
</evidence>
<feature type="transmembrane region" description="Helical" evidence="1">
    <location>
        <begin position="368"/>
        <end position="386"/>
    </location>
</feature>
<dbReference type="STRING" id="4537.A0A0E0LWF2"/>
<dbReference type="eggNOG" id="ENOG502QVN1">
    <property type="taxonomic scope" value="Eukaryota"/>
</dbReference>
<organism evidence="3">
    <name type="scientific">Oryza punctata</name>
    <name type="common">Red rice</name>
    <dbReference type="NCBI Taxonomy" id="4537"/>
    <lineage>
        <taxon>Eukaryota</taxon>
        <taxon>Viridiplantae</taxon>
        <taxon>Streptophyta</taxon>
        <taxon>Embryophyta</taxon>
        <taxon>Tracheophyta</taxon>
        <taxon>Spermatophyta</taxon>
        <taxon>Magnoliopsida</taxon>
        <taxon>Liliopsida</taxon>
        <taxon>Poales</taxon>
        <taxon>Poaceae</taxon>
        <taxon>BOP clade</taxon>
        <taxon>Oryzoideae</taxon>
        <taxon>Oryzeae</taxon>
        <taxon>Oryzinae</taxon>
        <taxon>Oryza</taxon>
    </lineage>
</organism>
<feature type="transmembrane region" description="Helical" evidence="1">
    <location>
        <begin position="314"/>
        <end position="335"/>
    </location>
</feature>
<keyword evidence="4" id="KW-1185">Reference proteome</keyword>
<evidence type="ECO:0000313" key="4">
    <source>
        <dbReference type="Proteomes" id="UP000026962"/>
    </source>
</evidence>
<proteinExistence type="predicted"/>
<keyword evidence="1" id="KW-0472">Membrane</keyword>
<keyword evidence="1" id="KW-1133">Transmembrane helix</keyword>
<dbReference type="HOGENOM" id="CLU_712472_0_0_1"/>
<protein>
    <recommendedName>
        <fullName evidence="2">DUF6598 domain-containing protein</fullName>
    </recommendedName>
</protein>
<dbReference type="Gramene" id="OPUNC08G17290.1">
    <property type="protein sequence ID" value="OPUNC08G17290.1"/>
    <property type="gene ID" value="OPUNC08G17290"/>
</dbReference>
<evidence type="ECO:0000313" key="3">
    <source>
        <dbReference type="EnsemblPlants" id="OPUNC08G17290.1"/>
    </source>
</evidence>
<dbReference type="AlphaFoldDB" id="A0A0E0LWF2"/>
<sequence>MMQTFSVRIATLSTAAPVQIYGFMAAQDLYEPLRNYVFRRSLNDPFVLRGHYSDPDSLINLSGPKRGISLQNPTMIEYDLKIKRGEEEEQDDLQLIDGVAVFSDLTPFHGVYTRWIHGVMDICLALLHEGMECTIEIRVPRLLMAAYTFSCFVSQIPLKIKLFDGTIAEPWKLRNYVVAVQRDTTLIMDFKVAPVVAAGGGSSSDRVHRFYAFQAEAHAYAFQRIQLDFATIDMREQPIKNDAHIVEIPVTGDGGNAEVAGFLDKASSGSHPLGEIAGSAGHLLLLKLWQREESRLGRRACALEALMDAARRDAFYLCAAFLAFHGLSLALLFAASVSASASAVAVSPPAEQRAACCKRWWVPSSLSLVASLALAAAVQLRVCAYWRASRRLRRERGDARALARCVQELRMKGAAFDLSKEPQYGVTRAKCASVEGAGAWGPLRWCYQNIVAACLLAVAATTMCSGKFILCS</sequence>
<dbReference type="PANTHER" id="PTHR33287">
    <property type="entry name" value="OS03G0453550 PROTEIN"/>
    <property type="match status" value="1"/>
</dbReference>
<accession>A0A0E0LWF2</accession>
<dbReference type="Proteomes" id="UP000026962">
    <property type="component" value="Chromosome 8"/>
</dbReference>
<name>A0A0E0LWF2_ORYPU</name>
<reference evidence="3" key="1">
    <citation type="submission" date="2015-04" db="UniProtKB">
        <authorList>
            <consortium name="EnsemblPlants"/>
        </authorList>
    </citation>
    <scope>IDENTIFICATION</scope>
</reference>
<dbReference type="PANTHER" id="PTHR33287:SF3">
    <property type="entry name" value="OS03G0453550 PROTEIN"/>
    <property type="match status" value="1"/>
</dbReference>
<dbReference type="Pfam" id="PF20241">
    <property type="entry name" value="DUF6598"/>
    <property type="match status" value="1"/>
</dbReference>
<dbReference type="EnsemblPlants" id="OPUNC08G17290.1">
    <property type="protein sequence ID" value="OPUNC08G17290.1"/>
    <property type="gene ID" value="OPUNC08G17290"/>
</dbReference>
<keyword evidence="1" id="KW-0812">Transmembrane</keyword>
<evidence type="ECO:0000259" key="2">
    <source>
        <dbReference type="Pfam" id="PF20241"/>
    </source>
</evidence>
<reference evidence="3" key="2">
    <citation type="submission" date="2018-05" db="EMBL/GenBank/DDBJ databases">
        <title>OpunRS2 (Oryza punctata Reference Sequence Version 2).</title>
        <authorList>
            <person name="Zhang J."/>
            <person name="Kudrna D."/>
            <person name="Lee S."/>
            <person name="Talag J."/>
            <person name="Welchert J."/>
            <person name="Wing R.A."/>
        </authorList>
    </citation>
    <scope>NUCLEOTIDE SEQUENCE [LARGE SCALE GENOMIC DNA]</scope>
</reference>